<proteinExistence type="predicted"/>
<gene>
    <name evidence="2" type="ORF">PPRIM_AZ9-3.1.T1230165</name>
</gene>
<keyword evidence="1" id="KW-0812">Transmembrane</keyword>
<dbReference type="Proteomes" id="UP000688137">
    <property type="component" value="Unassembled WGS sequence"/>
</dbReference>
<keyword evidence="1" id="KW-0472">Membrane</keyword>
<name>A0A8S1PLY3_PARPR</name>
<feature type="transmembrane region" description="Helical" evidence="1">
    <location>
        <begin position="55"/>
        <end position="75"/>
    </location>
</feature>
<reference evidence="2" key="1">
    <citation type="submission" date="2021-01" db="EMBL/GenBank/DDBJ databases">
        <authorList>
            <consortium name="Genoscope - CEA"/>
            <person name="William W."/>
        </authorList>
    </citation>
    <scope>NUCLEOTIDE SEQUENCE</scope>
</reference>
<evidence type="ECO:0000313" key="2">
    <source>
        <dbReference type="EMBL" id="CAD8104400.1"/>
    </source>
</evidence>
<organism evidence="2 3">
    <name type="scientific">Paramecium primaurelia</name>
    <dbReference type="NCBI Taxonomy" id="5886"/>
    <lineage>
        <taxon>Eukaryota</taxon>
        <taxon>Sar</taxon>
        <taxon>Alveolata</taxon>
        <taxon>Ciliophora</taxon>
        <taxon>Intramacronucleata</taxon>
        <taxon>Oligohymenophorea</taxon>
        <taxon>Peniculida</taxon>
        <taxon>Parameciidae</taxon>
        <taxon>Paramecium</taxon>
    </lineage>
</organism>
<sequence length="82" mass="9435">MKNTSLIGGNFVRCNMNGSEFENVDISVVNFNGAFGNGRTLRSIQRTICIRKIKIFIKQTYYMGLFGMLLSRFLLDDKRVVY</sequence>
<accession>A0A8S1PLY3</accession>
<keyword evidence="3" id="KW-1185">Reference proteome</keyword>
<protein>
    <recommendedName>
        <fullName evidence="4">Pentapeptide repeat-containing protein</fullName>
    </recommendedName>
</protein>
<dbReference type="AlphaFoldDB" id="A0A8S1PLY3"/>
<keyword evidence="1" id="KW-1133">Transmembrane helix</keyword>
<evidence type="ECO:0000313" key="3">
    <source>
        <dbReference type="Proteomes" id="UP000688137"/>
    </source>
</evidence>
<evidence type="ECO:0008006" key="4">
    <source>
        <dbReference type="Google" id="ProtNLM"/>
    </source>
</evidence>
<evidence type="ECO:0000256" key="1">
    <source>
        <dbReference type="SAM" id="Phobius"/>
    </source>
</evidence>
<dbReference type="EMBL" id="CAJJDM010000126">
    <property type="protein sequence ID" value="CAD8104400.1"/>
    <property type="molecule type" value="Genomic_DNA"/>
</dbReference>
<comment type="caution">
    <text evidence="2">The sequence shown here is derived from an EMBL/GenBank/DDBJ whole genome shotgun (WGS) entry which is preliminary data.</text>
</comment>